<dbReference type="RefSeq" id="WP_248823815.1">
    <property type="nucleotide sequence ID" value="NZ_JALKFT010000004.1"/>
</dbReference>
<evidence type="ECO:0000313" key="2">
    <source>
        <dbReference type="EMBL" id="MCK9875389.1"/>
    </source>
</evidence>
<sequence length="120" mass="12155">MPASADAVVASANAGVLAGSAGSARAGGPTPHGAGPAPCDCPHSPPCPAADDVDRDAARLASEHWDQGWCLLCNGVIRFEDTGEILPTGRTVEPRRTPPRAASFPCTPAPRRAGHTALPV</sequence>
<reference evidence="2 3" key="1">
    <citation type="submission" date="2022-04" db="EMBL/GenBank/DDBJ databases">
        <title>Genome diversity in the genus Frankia.</title>
        <authorList>
            <person name="Carlos-Shanley C."/>
            <person name="Hahn D."/>
        </authorList>
    </citation>
    <scope>NUCLEOTIDE SEQUENCE [LARGE SCALE GENOMIC DNA]</scope>
    <source>
        <strain evidence="2 3">Ag45/Mut15</strain>
    </source>
</reference>
<comment type="caution">
    <text evidence="2">The sequence shown here is derived from an EMBL/GenBank/DDBJ whole genome shotgun (WGS) entry which is preliminary data.</text>
</comment>
<keyword evidence="3" id="KW-1185">Reference proteome</keyword>
<evidence type="ECO:0000256" key="1">
    <source>
        <dbReference type="SAM" id="MobiDB-lite"/>
    </source>
</evidence>
<accession>A0ABT0JV31</accession>
<dbReference type="Pfam" id="PF19462">
    <property type="entry name" value="DUF5999"/>
    <property type="match status" value="1"/>
</dbReference>
<feature type="region of interest" description="Disordered" evidence="1">
    <location>
        <begin position="88"/>
        <end position="120"/>
    </location>
</feature>
<dbReference type="Proteomes" id="UP001201873">
    <property type="component" value="Unassembled WGS sequence"/>
</dbReference>
<evidence type="ECO:0000313" key="3">
    <source>
        <dbReference type="Proteomes" id="UP001201873"/>
    </source>
</evidence>
<dbReference type="EMBL" id="JALKFT010000004">
    <property type="protein sequence ID" value="MCK9875389.1"/>
    <property type="molecule type" value="Genomic_DNA"/>
</dbReference>
<protein>
    <submittedName>
        <fullName evidence="2">DUF5999 family protein</fullName>
    </submittedName>
</protein>
<gene>
    <name evidence="2" type="ORF">MXD59_06275</name>
</gene>
<organism evidence="2 3">
    <name type="scientific">Frankia umida</name>
    <dbReference type="NCBI Taxonomy" id="573489"/>
    <lineage>
        <taxon>Bacteria</taxon>
        <taxon>Bacillati</taxon>
        <taxon>Actinomycetota</taxon>
        <taxon>Actinomycetes</taxon>
        <taxon>Frankiales</taxon>
        <taxon>Frankiaceae</taxon>
        <taxon>Frankia</taxon>
    </lineage>
</organism>
<proteinExistence type="predicted"/>
<dbReference type="InterPro" id="IPR046041">
    <property type="entry name" value="DUF5999"/>
</dbReference>
<feature type="region of interest" description="Disordered" evidence="1">
    <location>
        <begin position="19"/>
        <end position="38"/>
    </location>
</feature>
<name>A0ABT0JV31_9ACTN</name>